<gene>
    <name evidence="7" type="ORF">SAMN04489812_5892</name>
</gene>
<evidence type="ECO:0000313" key="8">
    <source>
        <dbReference type="Proteomes" id="UP000199103"/>
    </source>
</evidence>
<keyword evidence="8" id="KW-1185">Reference proteome</keyword>
<dbReference type="OrthoDB" id="9804442at2"/>
<dbReference type="PANTHER" id="PTHR43046">
    <property type="entry name" value="GDP-MANNOSE MANNOSYL HYDROLASE"/>
    <property type="match status" value="1"/>
</dbReference>
<dbReference type="PRINTS" id="PR00502">
    <property type="entry name" value="NUDIXFAMILY"/>
</dbReference>
<evidence type="ECO:0000256" key="4">
    <source>
        <dbReference type="ARBA" id="ARBA00022842"/>
    </source>
</evidence>
<dbReference type="CDD" id="cd04663">
    <property type="entry name" value="NUDIX_Hydrolase"/>
    <property type="match status" value="1"/>
</dbReference>
<dbReference type="Gene3D" id="3.90.79.10">
    <property type="entry name" value="Nucleoside Triphosphate Pyrophosphohydrolase"/>
    <property type="match status" value="1"/>
</dbReference>
<dbReference type="Pfam" id="PF00293">
    <property type="entry name" value="NUDIX"/>
    <property type="match status" value="1"/>
</dbReference>
<reference evidence="7 8" key="1">
    <citation type="submission" date="2016-10" db="EMBL/GenBank/DDBJ databases">
        <authorList>
            <person name="de Groot N.N."/>
        </authorList>
    </citation>
    <scope>NUCLEOTIDE SEQUENCE [LARGE SCALE GENOMIC DNA]</scope>
    <source>
        <strain evidence="7 8">DSM 21800</strain>
    </source>
</reference>
<comment type="cofactor">
    <cofactor evidence="1">
        <name>Mg(2+)</name>
        <dbReference type="ChEBI" id="CHEBI:18420"/>
    </cofactor>
</comment>
<comment type="similarity">
    <text evidence="2 5">Belongs to the Nudix hydrolase family.</text>
</comment>
<protein>
    <submittedName>
        <fullName evidence="7">NUDIX domain-containing protein</fullName>
    </submittedName>
</protein>
<dbReference type="GO" id="GO:0016787">
    <property type="term" value="F:hydrolase activity"/>
    <property type="evidence" value="ECO:0007669"/>
    <property type="project" value="UniProtKB-KW"/>
</dbReference>
<evidence type="ECO:0000313" key="7">
    <source>
        <dbReference type="EMBL" id="SDT44634.1"/>
    </source>
</evidence>
<feature type="domain" description="Nudix hydrolase" evidence="6">
    <location>
        <begin position="27"/>
        <end position="164"/>
    </location>
</feature>
<dbReference type="STRING" id="630515.SAMN04489812_5892"/>
<sequence length="172" mass="18955">MTSTPGPHRLDHVVPLTEARLTAARNGWREKVLIYLTRDPSELLVLEHTDEYPTAGVQVPGGGVEPGEQPAAAAVRELAEETGLHSRSPAVYLESRIWDQAVAPSMVRHYFWVAAPADAPDRWSHVVTAGEEDEGMLFWLTFRSRNTAGLTAGYGWDSALDRLDSVLSARDH</sequence>
<evidence type="ECO:0000256" key="3">
    <source>
        <dbReference type="ARBA" id="ARBA00022801"/>
    </source>
</evidence>
<dbReference type="SUPFAM" id="SSF55811">
    <property type="entry name" value="Nudix"/>
    <property type="match status" value="1"/>
</dbReference>
<dbReference type="PROSITE" id="PS51462">
    <property type="entry name" value="NUDIX"/>
    <property type="match status" value="1"/>
</dbReference>
<accession>A0A1H2AFD8</accession>
<name>A0A1H2AFD8_9ACTN</name>
<dbReference type="InterPro" id="IPR020476">
    <property type="entry name" value="Nudix_hydrolase"/>
</dbReference>
<dbReference type="PROSITE" id="PS00893">
    <property type="entry name" value="NUDIX_BOX"/>
    <property type="match status" value="1"/>
</dbReference>
<evidence type="ECO:0000256" key="5">
    <source>
        <dbReference type="RuleBase" id="RU003476"/>
    </source>
</evidence>
<evidence type="ECO:0000256" key="2">
    <source>
        <dbReference type="ARBA" id="ARBA00005582"/>
    </source>
</evidence>
<dbReference type="InterPro" id="IPR020084">
    <property type="entry name" value="NUDIX_hydrolase_CS"/>
</dbReference>
<evidence type="ECO:0000256" key="1">
    <source>
        <dbReference type="ARBA" id="ARBA00001946"/>
    </source>
</evidence>
<dbReference type="RefSeq" id="WP_091530787.1">
    <property type="nucleotide sequence ID" value="NZ_LT629772.1"/>
</dbReference>
<keyword evidence="3 5" id="KW-0378">Hydrolase</keyword>
<proteinExistence type="inferred from homology"/>
<dbReference type="AlphaFoldDB" id="A0A1H2AFD8"/>
<keyword evidence="4" id="KW-0460">Magnesium</keyword>
<dbReference type="Proteomes" id="UP000199103">
    <property type="component" value="Chromosome I"/>
</dbReference>
<dbReference type="InterPro" id="IPR015797">
    <property type="entry name" value="NUDIX_hydrolase-like_dom_sf"/>
</dbReference>
<dbReference type="PANTHER" id="PTHR43046:SF12">
    <property type="entry name" value="GDP-MANNOSE MANNOSYL HYDROLASE"/>
    <property type="match status" value="1"/>
</dbReference>
<dbReference type="InterPro" id="IPR000086">
    <property type="entry name" value="NUDIX_hydrolase_dom"/>
</dbReference>
<organism evidence="7 8">
    <name type="scientific">Microlunatus soli</name>
    <dbReference type="NCBI Taxonomy" id="630515"/>
    <lineage>
        <taxon>Bacteria</taxon>
        <taxon>Bacillati</taxon>
        <taxon>Actinomycetota</taxon>
        <taxon>Actinomycetes</taxon>
        <taxon>Propionibacteriales</taxon>
        <taxon>Propionibacteriaceae</taxon>
        <taxon>Microlunatus</taxon>
    </lineage>
</organism>
<evidence type="ECO:0000259" key="6">
    <source>
        <dbReference type="PROSITE" id="PS51462"/>
    </source>
</evidence>
<dbReference type="EMBL" id="LT629772">
    <property type="protein sequence ID" value="SDT44634.1"/>
    <property type="molecule type" value="Genomic_DNA"/>
</dbReference>